<evidence type="ECO:0000313" key="2">
    <source>
        <dbReference type="Proteomes" id="UP001589710"/>
    </source>
</evidence>
<proteinExistence type="predicted"/>
<name>A0ABV5R5J7_9ACTN</name>
<dbReference type="Proteomes" id="UP001589710">
    <property type="component" value="Unassembled WGS sequence"/>
</dbReference>
<organism evidence="1 2">
    <name type="scientific">Streptomyces yanii</name>
    <dbReference type="NCBI Taxonomy" id="78510"/>
    <lineage>
        <taxon>Bacteria</taxon>
        <taxon>Bacillati</taxon>
        <taxon>Actinomycetota</taxon>
        <taxon>Actinomycetes</taxon>
        <taxon>Kitasatosporales</taxon>
        <taxon>Streptomycetaceae</taxon>
        <taxon>Streptomyces</taxon>
    </lineage>
</organism>
<comment type="caution">
    <text evidence="1">The sequence shown here is derived from an EMBL/GenBank/DDBJ whole genome shotgun (WGS) entry which is preliminary data.</text>
</comment>
<reference evidence="1 2" key="1">
    <citation type="submission" date="2024-09" db="EMBL/GenBank/DDBJ databases">
        <authorList>
            <person name="Sun Q."/>
            <person name="Mori K."/>
        </authorList>
    </citation>
    <scope>NUCLEOTIDE SEQUENCE [LARGE SCALE GENOMIC DNA]</scope>
    <source>
        <strain evidence="1 2">JCM 3331</strain>
    </source>
</reference>
<sequence>MGKVEDMNVTYTWKWNGEGHAAVAKAINKFISDWFNNVVVQNSPDWQTTC</sequence>
<dbReference type="EMBL" id="JBHMCG010000056">
    <property type="protein sequence ID" value="MFB9573120.1"/>
    <property type="molecule type" value="Genomic_DNA"/>
</dbReference>
<gene>
    <name evidence="1" type="ORF">ACFFTL_12530</name>
</gene>
<keyword evidence="2" id="KW-1185">Reference proteome</keyword>
<protein>
    <submittedName>
        <fullName evidence="1">Uncharacterized protein</fullName>
    </submittedName>
</protein>
<evidence type="ECO:0000313" key="1">
    <source>
        <dbReference type="EMBL" id="MFB9573120.1"/>
    </source>
</evidence>
<accession>A0ABV5R5J7</accession>
<dbReference type="RefSeq" id="WP_345519940.1">
    <property type="nucleotide sequence ID" value="NZ_BAAAXD010000055.1"/>
</dbReference>